<keyword evidence="2" id="KW-1185">Reference proteome</keyword>
<reference evidence="1 2" key="1">
    <citation type="submission" date="2017-07" db="EMBL/GenBank/DDBJ databases">
        <title>The Complete Genome of Streptomyces asterosporus-ZSY.</title>
        <authorList>
            <person name="Zhang S."/>
        </authorList>
    </citation>
    <scope>NUCLEOTIDE SEQUENCE [LARGE SCALE GENOMIC DNA]</scope>
    <source>
        <strain evidence="1 2">DSM 41452</strain>
    </source>
</reference>
<proteinExistence type="predicted"/>
<dbReference type="KEGG" id="sast:CD934_00030"/>
<sequence length="74" mass="7557">MARADGGEDGRLRTMPAAVATAADQAAADEVCFVVAAEALPASQASTGADRLLAVIRPDNTGELLLTLMLPTDM</sequence>
<protein>
    <submittedName>
        <fullName evidence="1">Uncharacterized protein</fullName>
    </submittedName>
</protein>
<accession>A0A514JIU9</accession>
<evidence type="ECO:0000313" key="1">
    <source>
        <dbReference type="EMBL" id="QDI67247.1"/>
    </source>
</evidence>
<name>A0A514JIU9_9ACTN</name>
<dbReference type="AlphaFoldDB" id="A0A514JIU9"/>
<gene>
    <name evidence="1" type="ORF">CD934_00030</name>
</gene>
<dbReference type="EMBL" id="CP022310">
    <property type="protein sequence ID" value="QDI67247.1"/>
    <property type="molecule type" value="Genomic_DNA"/>
</dbReference>
<evidence type="ECO:0000313" key="2">
    <source>
        <dbReference type="Proteomes" id="UP000316215"/>
    </source>
</evidence>
<dbReference type="Proteomes" id="UP000316215">
    <property type="component" value="Chromosome"/>
</dbReference>
<organism evidence="1 2">
    <name type="scientific">Streptomyces calvus</name>
    <dbReference type="NCBI Taxonomy" id="67282"/>
    <lineage>
        <taxon>Bacteria</taxon>
        <taxon>Bacillati</taxon>
        <taxon>Actinomycetota</taxon>
        <taxon>Actinomycetes</taxon>
        <taxon>Kitasatosporales</taxon>
        <taxon>Streptomycetaceae</taxon>
        <taxon>Streptomyces</taxon>
    </lineage>
</organism>